<gene>
    <name evidence="1" type="ORF">GCM10023171_22180</name>
</gene>
<evidence type="ECO:0000313" key="2">
    <source>
        <dbReference type="Proteomes" id="UP001500731"/>
    </source>
</evidence>
<accession>A0ABP8PEP3</accession>
<evidence type="ECO:0008006" key="3">
    <source>
        <dbReference type="Google" id="ProtNLM"/>
    </source>
</evidence>
<comment type="caution">
    <text evidence="1">The sequence shown here is derived from an EMBL/GenBank/DDBJ whole genome shotgun (WGS) entry which is preliminary data.</text>
</comment>
<sequence>MGGSALALGGIAVAGTLALGAAMVGGAGAASQRVAAAADAAALAAADTTSGAIPSDSDPCTVAGRVAAAHHAALDDCRIDGLVVRVRVSAAYAGFPAVATSRAGPPEHTAGDG</sequence>
<keyword evidence="2" id="KW-1185">Reference proteome</keyword>
<proteinExistence type="predicted"/>
<reference evidence="2" key="1">
    <citation type="journal article" date="2019" name="Int. J. Syst. Evol. Microbiol.">
        <title>The Global Catalogue of Microorganisms (GCM) 10K type strain sequencing project: providing services to taxonomists for standard genome sequencing and annotation.</title>
        <authorList>
            <consortium name="The Broad Institute Genomics Platform"/>
            <consortium name="The Broad Institute Genome Sequencing Center for Infectious Disease"/>
            <person name="Wu L."/>
            <person name="Ma J."/>
        </authorList>
    </citation>
    <scope>NUCLEOTIDE SEQUENCE [LARGE SCALE GENOMIC DNA]</scope>
    <source>
        <strain evidence="2">JCM 17839</strain>
    </source>
</reference>
<protein>
    <recommendedName>
        <fullName evidence="3">Helicase</fullName>
    </recommendedName>
</protein>
<organism evidence="1 2">
    <name type="scientific">Microbacterium panaciterrae</name>
    <dbReference type="NCBI Taxonomy" id="985759"/>
    <lineage>
        <taxon>Bacteria</taxon>
        <taxon>Bacillati</taxon>
        <taxon>Actinomycetota</taxon>
        <taxon>Actinomycetes</taxon>
        <taxon>Micrococcales</taxon>
        <taxon>Microbacteriaceae</taxon>
        <taxon>Microbacterium</taxon>
    </lineage>
</organism>
<dbReference type="RefSeq" id="WP_345186945.1">
    <property type="nucleotide sequence ID" value="NZ_BAABGP010000014.1"/>
</dbReference>
<name>A0ABP8PEP3_9MICO</name>
<evidence type="ECO:0000313" key="1">
    <source>
        <dbReference type="EMBL" id="GAA4486363.1"/>
    </source>
</evidence>
<dbReference type="EMBL" id="BAABGP010000014">
    <property type="protein sequence ID" value="GAA4486363.1"/>
    <property type="molecule type" value="Genomic_DNA"/>
</dbReference>
<dbReference type="Proteomes" id="UP001500731">
    <property type="component" value="Unassembled WGS sequence"/>
</dbReference>